<feature type="non-terminal residue" evidence="1">
    <location>
        <position position="1"/>
    </location>
</feature>
<accession>A0A371ID50</accession>
<proteinExistence type="predicted"/>
<dbReference type="AlphaFoldDB" id="A0A371ID50"/>
<reference evidence="1" key="1">
    <citation type="submission" date="2018-05" db="EMBL/GenBank/DDBJ databases">
        <title>Draft genome of Mucuna pruriens seed.</title>
        <authorList>
            <person name="Nnadi N.E."/>
            <person name="Vos R."/>
            <person name="Hasami M.H."/>
            <person name="Devisetty U.K."/>
            <person name="Aguiy J.C."/>
        </authorList>
    </citation>
    <scope>NUCLEOTIDE SEQUENCE [LARGE SCALE GENOMIC DNA]</scope>
    <source>
        <strain evidence="1">JCA_2017</strain>
    </source>
</reference>
<protein>
    <submittedName>
        <fullName evidence="1">Uncharacterized protein</fullName>
    </submittedName>
</protein>
<keyword evidence="2" id="KW-1185">Reference proteome</keyword>
<dbReference type="Proteomes" id="UP000257109">
    <property type="component" value="Unassembled WGS sequence"/>
</dbReference>
<dbReference type="EMBL" id="QJKJ01000380">
    <property type="protein sequence ID" value="RDY12934.1"/>
    <property type="molecule type" value="Genomic_DNA"/>
</dbReference>
<evidence type="ECO:0000313" key="1">
    <source>
        <dbReference type="EMBL" id="RDY12934.1"/>
    </source>
</evidence>
<gene>
    <name evidence="1" type="ORF">CR513_02215</name>
</gene>
<sequence length="97" mass="11227">MWFEEFETHKTTKGDTWVLSKAEMIVQISRDDVSSHQFNNDMFYDVVGGMNKKGRILGQDSEARKYKLVFSITSSDGISLFEYDQMNSKISNLTEEN</sequence>
<evidence type="ECO:0000313" key="2">
    <source>
        <dbReference type="Proteomes" id="UP000257109"/>
    </source>
</evidence>
<comment type="caution">
    <text evidence="1">The sequence shown here is derived from an EMBL/GenBank/DDBJ whole genome shotgun (WGS) entry which is preliminary data.</text>
</comment>
<name>A0A371ID50_MUCPR</name>
<dbReference type="OrthoDB" id="1434206at2759"/>
<organism evidence="1 2">
    <name type="scientific">Mucuna pruriens</name>
    <name type="common">Velvet bean</name>
    <name type="synonym">Dolichos pruriens</name>
    <dbReference type="NCBI Taxonomy" id="157652"/>
    <lineage>
        <taxon>Eukaryota</taxon>
        <taxon>Viridiplantae</taxon>
        <taxon>Streptophyta</taxon>
        <taxon>Embryophyta</taxon>
        <taxon>Tracheophyta</taxon>
        <taxon>Spermatophyta</taxon>
        <taxon>Magnoliopsida</taxon>
        <taxon>eudicotyledons</taxon>
        <taxon>Gunneridae</taxon>
        <taxon>Pentapetalae</taxon>
        <taxon>rosids</taxon>
        <taxon>fabids</taxon>
        <taxon>Fabales</taxon>
        <taxon>Fabaceae</taxon>
        <taxon>Papilionoideae</taxon>
        <taxon>50 kb inversion clade</taxon>
        <taxon>NPAAA clade</taxon>
        <taxon>indigoferoid/millettioid clade</taxon>
        <taxon>Phaseoleae</taxon>
        <taxon>Mucuna</taxon>
    </lineage>
</organism>